<keyword evidence="1" id="KW-0479">Metal-binding</keyword>
<dbReference type="CDD" id="cd16650">
    <property type="entry name" value="SP-RING_PIAS-like"/>
    <property type="match status" value="1"/>
</dbReference>
<organism evidence="7 8">
    <name type="scientific">Cardiosporidium cionae</name>
    <dbReference type="NCBI Taxonomy" id="476202"/>
    <lineage>
        <taxon>Eukaryota</taxon>
        <taxon>Sar</taxon>
        <taxon>Alveolata</taxon>
        <taxon>Apicomplexa</taxon>
        <taxon>Aconoidasida</taxon>
        <taxon>Nephromycida</taxon>
        <taxon>Cardiosporidium</taxon>
    </lineage>
</organism>
<keyword evidence="3" id="KW-0862">Zinc</keyword>
<feature type="compositionally biased region" description="Basic and acidic residues" evidence="5">
    <location>
        <begin position="448"/>
        <end position="465"/>
    </location>
</feature>
<dbReference type="Proteomes" id="UP000823046">
    <property type="component" value="Unassembled WGS sequence"/>
</dbReference>
<gene>
    <name evidence="7" type="ORF">IE077_003914</name>
</gene>
<evidence type="ECO:0000259" key="6">
    <source>
        <dbReference type="PROSITE" id="PS51044"/>
    </source>
</evidence>
<feature type="compositionally biased region" description="Low complexity" evidence="5">
    <location>
        <begin position="731"/>
        <end position="749"/>
    </location>
</feature>
<sequence>MKKVGSSFPPILADFRLNRCTLNELIIICKQLHLHYSGRKSLLIERIQECINTQNVDVSTLFLHCRSQVLPVLANEKTKENKGNSITSSSLPTSVDRDLSLGLRLNEIHGQDVWMHAGRICLCGQQPSLQNHPKSNIQDLIFCQDCKNGFHHSCYGWEDSVKEFFCCWCRMKNIDPFFSMEDIFHCCKLDTPWHNFKIDGRASRQWRAQNKEVFVTCHRVNQRHIFHEWPQALAISVNENKEAEIAIPTWEHKRRDFPFRMTTFLKVGFNRVDITWKNYDTSPGVFVLFTCLCNPVSLDHLVKKVMENGPSELELARNRVMKIVNNPPTDEEVECLEVSRRIKLTCPVIFTRMELPCRGRNCTHLQCYDLNGFLQITRNMRAYKMRWKCPVCSFYVRPKDLIIDKYVLYLLRKTDEMVTTIEIQQDGEFRIVSEQELLEEARRAERERQLAEKSKGGEINLKEEPAESAASHAIEILDLESSEGEEEKSVPLIASPLSVEASLPPPLDSPSLSQNSEPFSSSKKRRTLHATEWPESLSILCEEDALDVISLSDSEEEDIEHTVSLADGKKSDDGRNFPTLESDTLLAKDRPLSSSPILKQTPPMLSIPSNRMPSKNKMDDPFILSKSDRKSNHCTPPLTPSLSIDPLSPSAHTSLGHHRLSLSSSLPIETQRIQETSSLFKSPVSHSSLSLSCTSSESSLFQSSSHSLSQSPYSLPLQSLSFHSSLAQSHPSLAHPSSLSQAHPSSLSQIHPSQFASPKSPFPQSFLPDASNMRKTNTEWPLSMPADNSSAADSSMTTLLSTLFSDHSTPLSQGNAILPYRSSRLAREGGPWRYRLQPRAMEGTCCASTLSSVPYLSNSGTPFASPASATDSGELVLPVGIMEPPLYESNNKLSFHSFESSDAEEDGDFFSLLLVEGTCNGERRSHRTPGWRESFNGSCSGHEAGVLRHTRSTEAMQRLPSLPLTRSFIDDRQLSSSSQGYDEESTAGPLNCPAVDSSQLRHFSSPTERRNRFSMPNLSSVPFSSSCDSTHAGTISSIPPSSPFVLSPLLSLAPMGALRHGDSSSAFNVQTPSIEGNAMLKPAGNNGHVSPYDMSPWASARSDDEAQGEVYLGKKHFSS</sequence>
<comment type="caution">
    <text evidence="7">The sequence shown here is derived from an EMBL/GenBank/DDBJ whole genome shotgun (WGS) entry which is preliminary data.</text>
</comment>
<dbReference type="SUPFAM" id="SSF57903">
    <property type="entry name" value="FYVE/PHD zinc finger"/>
    <property type="match status" value="1"/>
</dbReference>
<evidence type="ECO:0000313" key="8">
    <source>
        <dbReference type="Proteomes" id="UP000823046"/>
    </source>
</evidence>
<keyword evidence="2 4" id="KW-0863">Zinc-finger</keyword>
<dbReference type="PANTHER" id="PTHR10782">
    <property type="entry name" value="ZINC FINGER MIZ DOMAIN-CONTAINING PROTEIN"/>
    <property type="match status" value="1"/>
</dbReference>
<feature type="region of interest" description="Disordered" evidence="5">
    <location>
        <begin position="731"/>
        <end position="778"/>
    </location>
</feature>
<feature type="region of interest" description="Disordered" evidence="5">
    <location>
        <begin position="1079"/>
        <end position="1105"/>
    </location>
</feature>
<dbReference type="PROSITE" id="PS01359">
    <property type="entry name" value="ZF_PHD_1"/>
    <property type="match status" value="1"/>
</dbReference>
<dbReference type="PANTHER" id="PTHR10782:SF4">
    <property type="entry name" value="TONALLI, ISOFORM E"/>
    <property type="match status" value="1"/>
</dbReference>
<reference evidence="7 8" key="1">
    <citation type="journal article" date="2020" name="bioRxiv">
        <title>Metabolic contributions of an alphaproteobacterial endosymbiont in the apicomplexan Cardiosporidium cionae.</title>
        <authorList>
            <person name="Hunter E.S."/>
            <person name="Paight C.J."/>
            <person name="Lane C.E."/>
        </authorList>
    </citation>
    <scope>NUCLEOTIDE SEQUENCE [LARGE SCALE GENOMIC DNA]</scope>
    <source>
        <strain evidence="7">ESH_2018</strain>
    </source>
</reference>
<dbReference type="InterPro" id="IPR004181">
    <property type="entry name" value="Znf_MIZ"/>
</dbReference>
<dbReference type="Pfam" id="PF02891">
    <property type="entry name" value="zf-MIZ"/>
    <property type="match status" value="1"/>
</dbReference>
<evidence type="ECO:0000256" key="2">
    <source>
        <dbReference type="ARBA" id="ARBA00022771"/>
    </source>
</evidence>
<feature type="region of interest" description="Disordered" evidence="5">
    <location>
        <begin position="973"/>
        <end position="997"/>
    </location>
</feature>
<evidence type="ECO:0000256" key="3">
    <source>
        <dbReference type="ARBA" id="ARBA00022833"/>
    </source>
</evidence>
<proteinExistence type="predicted"/>
<evidence type="ECO:0000256" key="5">
    <source>
        <dbReference type="SAM" id="MobiDB-lite"/>
    </source>
</evidence>
<dbReference type="InterPro" id="IPR013083">
    <property type="entry name" value="Znf_RING/FYVE/PHD"/>
</dbReference>
<evidence type="ECO:0000256" key="1">
    <source>
        <dbReference type="ARBA" id="ARBA00022723"/>
    </source>
</evidence>
<feature type="domain" description="SP-RING-type" evidence="6">
    <location>
        <begin position="329"/>
        <end position="420"/>
    </location>
</feature>
<dbReference type="InterPro" id="IPR019786">
    <property type="entry name" value="Zinc_finger_PHD-type_CS"/>
</dbReference>
<feature type="compositionally biased region" description="Basic and acidic residues" evidence="5">
    <location>
        <begin position="616"/>
        <end position="631"/>
    </location>
</feature>
<dbReference type="InterPro" id="IPR011011">
    <property type="entry name" value="Znf_FYVE_PHD"/>
</dbReference>
<accession>A0ABQ7JEG7</accession>
<dbReference type="Gene3D" id="3.30.40.10">
    <property type="entry name" value="Zinc/RING finger domain, C3HC4 (zinc finger)"/>
    <property type="match status" value="1"/>
</dbReference>
<evidence type="ECO:0000256" key="4">
    <source>
        <dbReference type="PROSITE-ProRule" id="PRU00452"/>
    </source>
</evidence>
<evidence type="ECO:0000313" key="7">
    <source>
        <dbReference type="EMBL" id="KAF8822363.1"/>
    </source>
</evidence>
<feature type="region of interest" description="Disordered" evidence="5">
    <location>
        <begin position="448"/>
        <end position="467"/>
    </location>
</feature>
<keyword evidence="8" id="KW-1185">Reference proteome</keyword>
<dbReference type="EMBL" id="JADAQX010000060">
    <property type="protein sequence ID" value="KAF8822363.1"/>
    <property type="molecule type" value="Genomic_DNA"/>
</dbReference>
<protein>
    <submittedName>
        <fullName evidence="7">MIZ/SP-RING zinc finger domain-containing protein</fullName>
    </submittedName>
</protein>
<feature type="region of interest" description="Disordered" evidence="5">
    <location>
        <begin position="501"/>
        <end position="527"/>
    </location>
</feature>
<dbReference type="PROSITE" id="PS51044">
    <property type="entry name" value="ZF_SP_RING"/>
    <property type="match status" value="1"/>
</dbReference>
<name>A0ABQ7JEG7_9APIC</name>
<feature type="region of interest" description="Disordered" evidence="5">
    <location>
        <begin position="553"/>
        <end position="658"/>
    </location>
</feature>